<keyword evidence="3" id="KW-1185">Reference proteome</keyword>
<protein>
    <submittedName>
        <fullName evidence="2">Uncharacterized protein</fullName>
    </submittedName>
</protein>
<dbReference type="Proteomes" id="UP001341840">
    <property type="component" value="Unassembled WGS sequence"/>
</dbReference>
<organism evidence="2 3">
    <name type="scientific">Stylosanthes scabra</name>
    <dbReference type="NCBI Taxonomy" id="79078"/>
    <lineage>
        <taxon>Eukaryota</taxon>
        <taxon>Viridiplantae</taxon>
        <taxon>Streptophyta</taxon>
        <taxon>Embryophyta</taxon>
        <taxon>Tracheophyta</taxon>
        <taxon>Spermatophyta</taxon>
        <taxon>Magnoliopsida</taxon>
        <taxon>eudicotyledons</taxon>
        <taxon>Gunneridae</taxon>
        <taxon>Pentapetalae</taxon>
        <taxon>rosids</taxon>
        <taxon>fabids</taxon>
        <taxon>Fabales</taxon>
        <taxon>Fabaceae</taxon>
        <taxon>Papilionoideae</taxon>
        <taxon>50 kb inversion clade</taxon>
        <taxon>dalbergioids sensu lato</taxon>
        <taxon>Dalbergieae</taxon>
        <taxon>Pterocarpus clade</taxon>
        <taxon>Stylosanthes</taxon>
    </lineage>
</organism>
<feature type="non-terminal residue" evidence="2">
    <location>
        <position position="62"/>
    </location>
</feature>
<evidence type="ECO:0000256" key="1">
    <source>
        <dbReference type="SAM" id="MobiDB-lite"/>
    </source>
</evidence>
<sequence>MHIEKNVFDNVIHTVMDSERTKDNHKARAGSMPLGGREPPRDSVTCFTRSGTRERLTRGYEM</sequence>
<name>A0ABU7A1I8_9FABA</name>
<accession>A0ABU7A1I8</accession>
<feature type="region of interest" description="Disordered" evidence="1">
    <location>
        <begin position="19"/>
        <end position="46"/>
    </location>
</feature>
<reference evidence="2 3" key="1">
    <citation type="journal article" date="2023" name="Plants (Basel)">
        <title>Bridging the Gap: Combining Genomics and Transcriptomics Approaches to Understand Stylosanthes scabra, an Orphan Legume from the Brazilian Caatinga.</title>
        <authorList>
            <person name="Ferreira-Neto J.R.C."/>
            <person name="da Silva M.D."/>
            <person name="Binneck E."/>
            <person name="de Melo N.F."/>
            <person name="da Silva R.H."/>
            <person name="de Melo A.L.T.M."/>
            <person name="Pandolfi V."/>
            <person name="Bustamante F.O."/>
            <person name="Brasileiro-Vidal A.C."/>
            <person name="Benko-Iseppon A.M."/>
        </authorList>
    </citation>
    <scope>NUCLEOTIDE SEQUENCE [LARGE SCALE GENOMIC DNA]</scope>
    <source>
        <tissue evidence="2">Leaves</tissue>
    </source>
</reference>
<evidence type="ECO:0000313" key="2">
    <source>
        <dbReference type="EMBL" id="MED6227641.1"/>
    </source>
</evidence>
<comment type="caution">
    <text evidence="2">The sequence shown here is derived from an EMBL/GenBank/DDBJ whole genome shotgun (WGS) entry which is preliminary data.</text>
</comment>
<dbReference type="EMBL" id="JASCZI010285297">
    <property type="protein sequence ID" value="MED6227641.1"/>
    <property type="molecule type" value="Genomic_DNA"/>
</dbReference>
<evidence type="ECO:0000313" key="3">
    <source>
        <dbReference type="Proteomes" id="UP001341840"/>
    </source>
</evidence>
<proteinExistence type="predicted"/>
<gene>
    <name evidence="2" type="ORF">PIB30_115720</name>
</gene>